<dbReference type="PANTHER" id="PTHR36766">
    <property type="entry name" value="PLANT BROAD-SPECTRUM MILDEW RESISTANCE PROTEIN RPW8"/>
    <property type="match status" value="1"/>
</dbReference>
<evidence type="ECO:0000256" key="1">
    <source>
        <dbReference type="ARBA" id="ARBA00022821"/>
    </source>
</evidence>
<proteinExistence type="predicted"/>
<dbReference type="InterPro" id="IPR027417">
    <property type="entry name" value="P-loop_NTPase"/>
</dbReference>
<dbReference type="PANTHER" id="PTHR36766:SF40">
    <property type="entry name" value="DISEASE RESISTANCE PROTEIN RGA3"/>
    <property type="match status" value="1"/>
</dbReference>
<dbReference type="OrthoDB" id="1743675at2759"/>
<dbReference type="Proteomes" id="UP000585474">
    <property type="component" value="Unassembled WGS sequence"/>
</dbReference>
<organism evidence="2 3">
    <name type="scientific">Actinidia rufa</name>
    <dbReference type="NCBI Taxonomy" id="165716"/>
    <lineage>
        <taxon>Eukaryota</taxon>
        <taxon>Viridiplantae</taxon>
        <taxon>Streptophyta</taxon>
        <taxon>Embryophyta</taxon>
        <taxon>Tracheophyta</taxon>
        <taxon>Spermatophyta</taxon>
        <taxon>Magnoliopsida</taxon>
        <taxon>eudicotyledons</taxon>
        <taxon>Gunneridae</taxon>
        <taxon>Pentapetalae</taxon>
        <taxon>asterids</taxon>
        <taxon>Ericales</taxon>
        <taxon>Actinidiaceae</taxon>
        <taxon>Actinidia</taxon>
    </lineage>
</organism>
<comment type="caution">
    <text evidence="2">The sequence shown here is derived from an EMBL/GenBank/DDBJ whole genome shotgun (WGS) entry which is preliminary data.</text>
</comment>
<evidence type="ECO:0000313" key="2">
    <source>
        <dbReference type="EMBL" id="GFY92285.1"/>
    </source>
</evidence>
<dbReference type="EMBL" id="BJWL01000008">
    <property type="protein sequence ID" value="GFY92285.1"/>
    <property type="molecule type" value="Genomic_DNA"/>
</dbReference>
<reference evidence="2 3" key="1">
    <citation type="submission" date="2019-07" db="EMBL/GenBank/DDBJ databases">
        <title>De Novo Assembly of kiwifruit Actinidia rufa.</title>
        <authorList>
            <person name="Sugita-Konishi S."/>
            <person name="Sato K."/>
            <person name="Mori E."/>
            <person name="Abe Y."/>
            <person name="Kisaki G."/>
            <person name="Hamano K."/>
            <person name="Suezawa K."/>
            <person name="Otani M."/>
            <person name="Fukuda T."/>
            <person name="Manabe T."/>
            <person name="Gomi K."/>
            <person name="Tabuchi M."/>
            <person name="Akimitsu K."/>
            <person name="Kataoka I."/>
        </authorList>
    </citation>
    <scope>NUCLEOTIDE SEQUENCE [LARGE SCALE GENOMIC DNA]</scope>
    <source>
        <strain evidence="3">cv. Fuchu</strain>
    </source>
</reference>
<dbReference type="GO" id="GO:0006952">
    <property type="term" value="P:defense response"/>
    <property type="evidence" value="ECO:0007669"/>
    <property type="project" value="UniProtKB-KW"/>
</dbReference>
<accession>A0A7J0F0R7</accession>
<dbReference type="Gene3D" id="3.40.50.300">
    <property type="entry name" value="P-loop containing nucleotide triphosphate hydrolases"/>
    <property type="match status" value="1"/>
</dbReference>
<name>A0A7J0F0R7_9ERIC</name>
<keyword evidence="3" id="KW-1185">Reference proteome</keyword>
<dbReference type="AlphaFoldDB" id="A0A7J0F0R7"/>
<sequence length="318" mass="35094">MAEAWVGGAFLSATLQVLFDRLASRKVLNLFWRPKRNDGDKLLQKLKMKLMEIDLVIDDAERKAVHSPPCGSRWNPSTKVTQKQVRTPISTSSSLLDAEFVSKIEEIVDRLEDFAKQKDVLGLKEVASQKWSHRSQPTSLVNESDVFGRDSDKEEIIKLLVSNEQSGSENDVIPIVGMGGVEEGMLPSTLTTLKIVNLSNLKSLNKRGFQLLCSLTDLCIISCPQLRSLPEEGFSASSRIFVDFGNALNSDHCLKKGFLPPSKTLRIISDCPQLQALPEKGLPPSLSESGNLQLSVAENLVARGIEAMTGTRLLTYRS</sequence>
<gene>
    <name evidence="2" type="ORF">Acr_08g0006810</name>
</gene>
<evidence type="ECO:0000313" key="3">
    <source>
        <dbReference type="Proteomes" id="UP000585474"/>
    </source>
</evidence>
<protein>
    <submittedName>
        <fullName evidence="2">NB-ARC domain-containing disease resistance protein</fullName>
    </submittedName>
</protein>
<keyword evidence="1" id="KW-0611">Plant defense</keyword>
<dbReference type="SUPFAM" id="SSF52058">
    <property type="entry name" value="L domain-like"/>
    <property type="match status" value="1"/>
</dbReference>